<dbReference type="EMBL" id="SPOF01000031">
    <property type="protein sequence ID" value="TIB10411.1"/>
    <property type="molecule type" value="Genomic_DNA"/>
</dbReference>
<dbReference type="InterPro" id="IPR000271">
    <property type="entry name" value="Ribosomal_bL34"/>
</dbReference>
<gene>
    <name evidence="5" type="ORF">E3P90_02872</name>
</gene>
<dbReference type="HAMAP" id="MF_00391">
    <property type="entry name" value="Ribosomal_bL34"/>
    <property type="match status" value="1"/>
</dbReference>
<dbReference type="PANTHER" id="PTHR14503">
    <property type="entry name" value="MITOCHONDRIAL RIBOSOMAL PROTEIN 34 FAMILY MEMBER"/>
    <property type="match status" value="1"/>
</dbReference>
<dbReference type="OrthoDB" id="431691at2759"/>
<reference evidence="5 6" key="1">
    <citation type="submission" date="2019-03" db="EMBL/GenBank/DDBJ databases">
        <title>Sequencing 23 genomes of Wallemia ichthyophaga.</title>
        <authorList>
            <person name="Gostincar C."/>
        </authorList>
    </citation>
    <scope>NUCLEOTIDE SEQUENCE [LARGE SCALE GENOMIC DNA]</scope>
    <source>
        <strain evidence="5 6">EXF-8621</strain>
    </source>
</reference>
<dbReference type="GO" id="GO:0005762">
    <property type="term" value="C:mitochondrial large ribosomal subunit"/>
    <property type="evidence" value="ECO:0007669"/>
    <property type="project" value="TreeGrafter"/>
</dbReference>
<protein>
    <recommendedName>
        <fullName evidence="4">Large ribosomal subunit protein bL34m</fullName>
    </recommendedName>
</protein>
<dbReference type="AlphaFoldDB" id="A0A4T0H9S3"/>
<evidence type="ECO:0000256" key="1">
    <source>
        <dbReference type="ARBA" id="ARBA00010111"/>
    </source>
</evidence>
<dbReference type="Gene3D" id="1.10.287.3980">
    <property type="match status" value="1"/>
</dbReference>
<name>A0A4T0H9S3_WALIC</name>
<evidence type="ECO:0000256" key="3">
    <source>
        <dbReference type="ARBA" id="ARBA00023274"/>
    </source>
</evidence>
<evidence type="ECO:0000256" key="2">
    <source>
        <dbReference type="ARBA" id="ARBA00022980"/>
    </source>
</evidence>
<dbReference type="PANTHER" id="PTHR14503:SF4">
    <property type="entry name" value="LARGE RIBOSOMAL SUBUNIT PROTEIN BL34M"/>
    <property type="match status" value="1"/>
</dbReference>
<dbReference type="Pfam" id="PF00468">
    <property type="entry name" value="Ribosomal_L34"/>
    <property type="match status" value="1"/>
</dbReference>
<dbReference type="GO" id="GO:0006412">
    <property type="term" value="P:translation"/>
    <property type="evidence" value="ECO:0007669"/>
    <property type="project" value="InterPro"/>
</dbReference>
<comment type="similarity">
    <text evidence="1">Belongs to the bacterial ribosomal protein bL34 family.</text>
</comment>
<evidence type="ECO:0000313" key="5">
    <source>
        <dbReference type="EMBL" id="TIB10411.1"/>
    </source>
</evidence>
<organism evidence="5 6">
    <name type="scientific">Wallemia ichthyophaga</name>
    <dbReference type="NCBI Taxonomy" id="245174"/>
    <lineage>
        <taxon>Eukaryota</taxon>
        <taxon>Fungi</taxon>
        <taxon>Dikarya</taxon>
        <taxon>Basidiomycota</taxon>
        <taxon>Wallemiomycotina</taxon>
        <taxon>Wallemiomycetes</taxon>
        <taxon>Wallemiales</taxon>
        <taxon>Wallemiaceae</taxon>
        <taxon>Wallemia</taxon>
    </lineage>
</organism>
<comment type="caution">
    <text evidence="5">The sequence shown here is derived from an EMBL/GenBank/DDBJ whole genome shotgun (WGS) entry which is preliminary data.</text>
</comment>
<evidence type="ECO:0000313" key="6">
    <source>
        <dbReference type="Proteomes" id="UP000306954"/>
    </source>
</evidence>
<keyword evidence="2" id="KW-0689">Ribosomal protein</keyword>
<sequence>MPGNIPLFPTFTTLLNRRPTLPAISAIAASGLRFGSRGTDYQPSTRKRKRTFGFLARIRSRTGRKIISRRLKKGKKNMSH</sequence>
<dbReference type="NCBIfam" id="TIGR01030">
    <property type="entry name" value="rpmH_bact"/>
    <property type="match status" value="1"/>
</dbReference>
<dbReference type="Proteomes" id="UP000306954">
    <property type="component" value="Unassembled WGS sequence"/>
</dbReference>
<accession>A0A4T0H9S3</accession>
<dbReference type="FunFam" id="1.10.287.3980:FF:000001">
    <property type="entry name" value="Mitochondrial ribosomal protein L34"/>
    <property type="match status" value="1"/>
</dbReference>
<dbReference type="GO" id="GO:0003735">
    <property type="term" value="F:structural constituent of ribosome"/>
    <property type="evidence" value="ECO:0007669"/>
    <property type="project" value="InterPro"/>
</dbReference>
<proteinExistence type="inferred from homology"/>
<keyword evidence="3" id="KW-0687">Ribonucleoprotein</keyword>
<evidence type="ECO:0000256" key="4">
    <source>
        <dbReference type="ARBA" id="ARBA00035274"/>
    </source>
</evidence>